<dbReference type="PROSITE" id="PS50011">
    <property type="entry name" value="PROTEIN_KINASE_DOM"/>
    <property type="match status" value="1"/>
</dbReference>
<evidence type="ECO:0000313" key="10">
    <source>
        <dbReference type="Proteomes" id="UP000325315"/>
    </source>
</evidence>
<dbReference type="PANTHER" id="PTHR44167">
    <property type="entry name" value="OVARIAN-SPECIFIC SERINE/THREONINE-PROTEIN KINASE LOK-RELATED"/>
    <property type="match status" value="1"/>
</dbReference>
<dbReference type="InterPro" id="IPR008271">
    <property type="entry name" value="Ser/Thr_kinase_AS"/>
</dbReference>
<dbReference type="SUPFAM" id="SSF56112">
    <property type="entry name" value="Protein kinase-like (PK-like)"/>
    <property type="match status" value="1"/>
</dbReference>
<feature type="region of interest" description="Disordered" evidence="7">
    <location>
        <begin position="598"/>
        <end position="637"/>
    </location>
</feature>
<feature type="compositionally biased region" description="Polar residues" evidence="7">
    <location>
        <begin position="605"/>
        <end position="627"/>
    </location>
</feature>
<dbReference type="Pfam" id="PF00069">
    <property type="entry name" value="Pkinase"/>
    <property type="match status" value="2"/>
</dbReference>
<dbReference type="OrthoDB" id="10020333at2759"/>
<sequence>MKSNLDQLTESLSLSATESQKAWHVFSLIIFIGQPAPISDLASQCTLFPASPDIIFSLCSIPNSPISLSDDKNLVAISSIGLSFFAAYIARNFTVADAFTSLPVPFRNFPKTWLCKRDRYASDFSEDDNEREFIPSVKRIRNYCTKVQYHLTDDMSRMSTARELSYREEGIEKVESKVNVEDYMLGNVSKELVGSKPEVETKAVILNGINFPECAETSNIGVALGGKFYVDFTKRSFRTVDNEVAVEDNKKEEKLDLVSRRQGVEDLSPPFNISLSDKPPERDLKSLDEGNCNHKMPSLGEELEIVPATSSVMPPVLQTPNTSLGDTNVVSTYKRKRYRVKDNLSARTAQKSTQNHKDICVNERRANSTSISLQDQAKPKVLPDFESYIVEEEEGSGGYGTVYRARRKNDGALVAIKCPHANAHKNYVNNEQKMLERFGGKNFIIRYEGCIKSENSDCFVLQYVEHDRPEVLKREIDVFQLKWYAFCLFKALANLHKQGIVHRDVKPGNFLFSRKTNKGYLIDFNLAMEMHQKYSSMDKSKSGYDVTFHHNIGPAKAIPLTNSSKFLNIKSREGINIEATKGSRLTLEPKNMRKTAIQRKAPHNDLSSWNKINSQGVDGSGITSTKDLSARTPSAERLREPLPCQGRKELISLAQEAMQSPKPGVSLVPAPMRKRVAASPGKWDRQIPHPTPMPLSSTSLALSGVGFAKNKGKHLLGKFWNFGLKESFSLVKLIKFYSLAGDGKHKTKGPCAGTKGFRAPEVLFRSQHQGPKIDIWSAGVTLLYLMIGKLPFISDPEHNINDIAKLRGSEDLWEVAKLHNRESSFPEELYGKQSLTSMNLRQWCRINSKRRDFLTEIPSSLYDLVDKCLTVNPRLRITAEDALKHEFLASIHENLGKQRTLTL</sequence>
<keyword evidence="4" id="KW-0547">Nucleotide-binding</keyword>
<dbReference type="SMART" id="SM00220">
    <property type="entry name" value="S_TKc"/>
    <property type="match status" value="1"/>
</dbReference>
<feature type="domain" description="Protein kinase" evidence="8">
    <location>
        <begin position="388"/>
        <end position="888"/>
    </location>
</feature>
<proteinExistence type="predicted"/>
<evidence type="ECO:0000256" key="6">
    <source>
        <dbReference type="ARBA" id="ARBA00022840"/>
    </source>
</evidence>
<evidence type="ECO:0000256" key="2">
    <source>
        <dbReference type="ARBA" id="ARBA00022527"/>
    </source>
</evidence>
<dbReference type="GO" id="GO:0004674">
    <property type="term" value="F:protein serine/threonine kinase activity"/>
    <property type="evidence" value="ECO:0007669"/>
    <property type="project" value="UniProtKB-KW"/>
</dbReference>
<dbReference type="GO" id="GO:0005634">
    <property type="term" value="C:nucleus"/>
    <property type="evidence" value="ECO:0007669"/>
    <property type="project" value="TreeGrafter"/>
</dbReference>
<gene>
    <name evidence="9" type="ORF">EPI10_026194</name>
</gene>
<dbReference type="InterPro" id="IPR011009">
    <property type="entry name" value="Kinase-like_dom_sf"/>
</dbReference>
<name>A0A5B6W2H5_9ROSI</name>
<dbReference type="InterPro" id="IPR000719">
    <property type="entry name" value="Prot_kinase_dom"/>
</dbReference>
<reference evidence="10" key="1">
    <citation type="journal article" date="2019" name="Plant Biotechnol. J.">
        <title>Genome sequencing of the Australian wild diploid species Gossypium australe highlights disease resistance and delayed gland morphogenesis.</title>
        <authorList>
            <person name="Cai Y."/>
            <person name="Cai X."/>
            <person name="Wang Q."/>
            <person name="Wang P."/>
            <person name="Zhang Y."/>
            <person name="Cai C."/>
            <person name="Xu Y."/>
            <person name="Wang K."/>
            <person name="Zhou Z."/>
            <person name="Wang C."/>
            <person name="Geng S."/>
            <person name="Li B."/>
            <person name="Dong Q."/>
            <person name="Hou Y."/>
            <person name="Wang H."/>
            <person name="Ai P."/>
            <person name="Liu Z."/>
            <person name="Yi F."/>
            <person name="Sun M."/>
            <person name="An G."/>
            <person name="Cheng J."/>
            <person name="Zhang Y."/>
            <person name="Shi Q."/>
            <person name="Xie Y."/>
            <person name="Shi X."/>
            <person name="Chang Y."/>
            <person name="Huang F."/>
            <person name="Chen Y."/>
            <person name="Hong S."/>
            <person name="Mi L."/>
            <person name="Sun Q."/>
            <person name="Zhang L."/>
            <person name="Zhou B."/>
            <person name="Peng R."/>
            <person name="Zhang X."/>
            <person name="Liu F."/>
        </authorList>
    </citation>
    <scope>NUCLEOTIDE SEQUENCE [LARGE SCALE GENOMIC DNA]</scope>
    <source>
        <strain evidence="10">cv. PA1801</strain>
    </source>
</reference>
<evidence type="ECO:0000256" key="4">
    <source>
        <dbReference type="ARBA" id="ARBA00022741"/>
    </source>
</evidence>
<evidence type="ECO:0000256" key="5">
    <source>
        <dbReference type="ARBA" id="ARBA00022777"/>
    </source>
</evidence>
<keyword evidence="2" id="KW-0723">Serine/threonine-protein kinase</keyword>
<protein>
    <recommendedName>
        <fullName evidence="1">non-specific serine/threonine protein kinase</fullName>
        <ecNumber evidence="1">2.7.11.1</ecNumber>
    </recommendedName>
</protein>
<evidence type="ECO:0000313" key="9">
    <source>
        <dbReference type="EMBL" id="KAA3476089.1"/>
    </source>
</evidence>
<dbReference type="AlphaFoldDB" id="A0A5B6W2H5"/>
<dbReference type="EMBL" id="SMMG02000005">
    <property type="protein sequence ID" value="KAA3476089.1"/>
    <property type="molecule type" value="Genomic_DNA"/>
</dbReference>
<dbReference type="GO" id="GO:0044773">
    <property type="term" value="P:mitotic DNA damage checkpoint signaling"/>
    <property type="evidence" value="ECO:0007669"/>
    <property type="project" value="TreeGrafter"/>
</dbReference>
<evidence type="ECO:0000256" key="7">
    <source>
        <dbReference type="SAM" id="MobiDB-lite"/>
    </source>
</evidence>
<organism evidence="9 10">
    <name type="scientific">Gossypium australe</name>
    <dbReference type="NCBI Taxonomy" id="47621"/>
    <lineage>
        <taxon>Eukaryota</taxon>
        <taxon>Viridiplantae</taxon>
        <taxon>Streptophyta</taxon>
        <taxon>Embryophyta</taxon>
        <taxon>Tracheophyta</taxon>
        <taxon>Spermatophyta</taxon>
        <taxon>Magnoliopsida</taxon>
        <taxon>eudicotyledons</taxon>
        <taxon>Gunneridae</taxon>
        <taxon>Pentapetalae</taxon>
        <taxon>rosids</taxon>
        <taxon>malvids</taxon>
        <taxon>Malvales</taxon>
        <taxon>Malvaceae</taxon>
        <taxon>Malvoideae</taxon>
        <taxon>Gossypium</taxon>
    </lineage>
</organism>
<dbReference type="GO" id="GO:0005524">
    <property type="term" value="F:ATP binding"/>
    <property type="evidence" value="ECO:0007669"/>
    <property type="project" value="UniProtKB-KW"/>
</dbReference>
<comment type="caution">
    <text evidence="9">The sequence shown here is derived from an EMBL/GenBank/DDBJ whole genome shotgun (WGS) entry which is preliminary data.</text>
</comment>
<dbReference type="Proteomes" id="UP000325315">
    <property type="component" value="Unassembled WGS sequence"/>
</dbReference>
<dbReference type="PANTHER" id="PTHR44167:SF23">
    <property type="entry name" value="CDC7 KINASE, ISOFORM A-RELATED"/>
    <property type="match status" value="1"/>
</dbReference>
<evidence type="ECO:0000259" key="8">
    <source>
        <dbReference type="PROSITE" id="PS50011"/>
    </source>
</evidence>
<evidence type="ECO:0000256" key="3">
    <source>
        <dbReference type="ARBA" id="ARBA00022679"/>
    </source>
</evidence>
<accession>A0A5B6W2H5</accession>
<keyword evidence="3" id="KW-0808">Transferase</keyword>
<dbReference type="Gene3D" id="3.30.200.20">
    <property type="entry name" value="Phosphorylase Kinase, domain 1"/>
    <property type="match status" value="1"/>
</dbReference>
<dbReference type="PROSITE" id="PS00108">
    <property type="entry name" value="PROTEIN_KINASE_ST"/>
    <property type="match status" value="1"/>
</dbReference>
<dbReference type="EC" id="2.7.11.1" evidence="1"/>
<evidence type="ECO:0000256" key="1">
    <source>
        <dbReference type="ARBA" id="ARBA00012513"/>
    </source>
</evidence>
<dbReference type="FunFam" id="1.10.510.10:FF:001725">
    <property type="entry name" value="Kinase like protein"/>
    <property type="match status" value="1"/>
</dbReference>
<keyword evidence="10" id="KW-1185">Reference proteome</keyword>
<keyword evidence="5 9" id="KW-0418">Kinase</keyword>
<keyword evidence="6" id="KW-0067">ATP-binding</keyword>
<dbReference type="FunFam" id="1.10.510.10:FF:001893">
    <property type="entry name" value="Probable serine/threonine-protein kinase DDB_G0291918"/>
    <property type="match status" value="1"/>
</dbReference>
<dbReference type="Gene3D" id="1.10.510.10">
    <property type="entry name" value="Transferase(Phosphotransferase) domain 1"/>
    <property type="match status" value="2"/>
</dbReference>